<sequence>MSKLKHIRERRNLTQEELSDVSGVSVRTIQRIESGAEPSGQTRKLLSKALGVGSEKLLSLPETPNEAPTSLLKVLSMSALPFAVIPPANILIPLLIMAVKKQWSSDARQILSIQIVWTIGSAIFFMLAAFVKKGLFLGGNFMLLIMVFLVLANVGIVLRNTVEIDRKGKLFFHLGFNLI</sequence>
<dbReference type="SUPFAM" id="SSF47413">
    <property type="entry name" value="lambda repressor-like DNA-binding domains"/>
    <property type="match status" value="1"/>
</dbReference>
<feature type="transmembrane region" description="Helical" evidence="5">
    <location>
        <begin position="79"/>
        <end position="99"/>
    </location>
</feature>
<dbReference type="Gene3D" id="1.10.260.40">
    <property type="entry name" value="lambda repressor-like DNA-binding domains"/>
    <property type="match status" value="1"/>
</dbReference>
<dbReference type="Pfam" id="PF09685">
    <property type="entry name" value="MamF_MmsF"/>
    <property type="match status" value="1"/>
</dbReference>
<accession>A0A1H6ZQU2</accession>
<evidence type="ECO:0000256" key="5">
    <source>
        <dbReference type="SAM" id="Phobius"/>
    </source>
</evidence>
<dbReference type="OrthoDB" id="7859381at2"/>
<organism evidence="7 8">
    <name type="scientific">Cyclobacterium xiamenense</name>
    <dbReference type="NCBI Taxonomy" id="1297121"/>
    <lineage>
        <taxon>Bacteria</taxon>
        <taxon>Pseudomonadati</taxon>
        <taxon>Bacteroidota</taxon>
        <taxon>Cytophagia</taxon>
        <taxon>Cytophagales</taxon>
        <taxon>Cyclobacteriaceae</taxon>
        <taxon>Cyclobacterium</taxon>
    </lineage>
</organism>
<dbReference type="EMBL" id="FNZH01000005">
    <property type="protein sequence ID" value="SEJ55618.1"/>
    <property type="molecule type" value="Genomic_DNA"/>
</dbReference>
<feature type="transmembrane region" description="Helical" evidence="5">
    <location>
        <begin position="111"/>
        <end position="131"/>
    </location>
</feature>
<evidence type="ECO:0000256" key="3">
    <source>
        <dbReference type="ARBA" id="ARBA00022989"/>
    </source>
</evidence>
<dbReference type="Pfam" id="PF01381">
    <property type="entry name" value="HTH_3"/>
    <property type="match status" value="1"/>
</dbReference>
<protein>
    <submittedName>
        <fullName evidence="7">Transcriptional regulator, contains XRE-family HTH domain</fullName>
    </submittedName>
</protein>
<dbReference type="AlphaFoldDB" id="A0A1H6ZQU2"/>
<keyword evidence="2 5" id="KW-0812">Transmembrane</keyword>
<evidence type="ECO:0000313" key="8">
    <source>
        <dbReference type="Proteomes" id="UP000199403"/>
    </source>
</evidence>
<keyword evidence="3 5" id="KW-1133">Transmembrane helix</keyword>
<evidence type="ECO:0000259" key="6">
    <source>
        <dbReference type="PROSITE" id="PS50943"/>
    </source>
</evidence>
<dbReference type="STRING" id="1416801.SAMN05192553_10562"/>
<keyword evidence="8" id="KW-1185">Reference proteome</keyword>
<dbReference type="SMART" id="SM00530">
    <property type="entry name" value="HTH_XRE"/>
    <property type="match status" value="1"/>
</dbReference>
<feature type="transmembrane region" description="Helical" evidence="5">
    <location>
        <begin position="137"/>
        <end position="158"/>
    </location>
</feature>
<dbReference type="Proteomes" id="UP000199403">
    <property type="component" value="Unassembled WGS sequence"/>
</dbReference>
<proteinExistence type="predicted"/>
<evidence type="ECO:0000256" key="1">
    <source>
        <dbReference type="ARBA" id="ARBA00004141"/>
    </source>
</evidence>
<dbReference type="InterPro" id="IPR019109">
    <property type="entry name" value="MamF_MmsF"/>
</dbReference>
<evidence type="ECO:0000313" key="7">
    <source>
        <dbReference type="EMBL" id="SEJ55618.1"/>
    </source>
</evidence>
<gene>
    <name evidence="7" type="ORF">SAMN05192553_10562</name>
</gene>
<evidence type="ECO:0000256" key="4">
    <source>
        <dbReference type="ARBA" id="ARBA00023136"/>
    </source>
</evidence>
<dbReference type="PROSITE" id="PS50943">
    <property type="entry name" value="HTH_CROC1"/>
    <property type="match status" value="1"/>
</dbReference>
<feature type="domain" description="HTH cro/C1-type" evidence="6">
    <location>
        <begin position="4"/>
        <end position="58"/>
    </location>
</feature>
<dbReference type="InterPro" id="IPR010982">
    <property type="entry name" value="Lambda_DNA-bd_dom_sf"/>
</dbReference>
<comment type="subcellular location">
    <subcellularLocation>
        <location evidence="1">Membrane</location>
        <topology evidence="1">Multi-pass membrane protein</topology>
    </subcellularLocation>
</comment>
<dbReference type="GO" id="GO:0003677">
    <property type="term" value="F:DNA binding"/>
    <property type="evidence" value="ECO:0007669"/>
    <property type="project" value="InterPro"/>
</dbReference>
<dbReference type="RefSeq" id="WP_092176298.1">
    <property type="nucleotide sequence ID" value="NZ_FNZH01000005.1"/>
</dbReference>
<evidence type="ECO:0000256" key="2">
    <source>
        <dbReference type="ARBA" id="ARBA00022692"/>
    </source>
</evidence>
<dbReference type="InterPro" id="IPR001387">
    <property type="entry name" value="Cro/C1-type_HTH"/>
</dbReference>
<reference evidence="8" key="1">
    <citation type="submission" date="2016-10" db="EMBL/GenBank/DDBJ databases">
        <authorList>
            <person name="Varghese N."/>
            <person name="Submissions S."/>
        </authorList>
    </citation>
    <scope>NUCLEOTIDE SEQUENCE [LARGE SCALE GENOMIC DNA]</scope>
    <source>
        <strain evidence="8">IBRC-M 10761</strain>
    </source>
</reference>
<name>A0A1H6ZQU2_9BACT</name>
<keyword evidence="4 5" id="KW-0472">Membrane</keyword>
<dbReference type="CDD" id="cd00093">
    <property type="entry name" value="HTH_XRE"/>
    <property type="match status" value="1"/>
</dbReference>